<accession>A0A0P7ZKZ4</accession>
<dbReference type="Pfam" id="PF00990">
    <property type="entry name" value="GGDEF"/>
    <property type="match status" value="1"/>
</dbReference>
<gene>
    <name evidence="3" type="ORF">HLUCCA11_09935</name>
</gene>
<reference evidence="3 4" key="1">
    <citation type="submission" date="2015-09" db="EMBL/GenBank/DDBJ databases">
        <title>Identification and resolution of microdiversity through metagenomic sequencing of parallel consortia.</title>
        <authorList>
            <person name="Nelson W.C."/>
            <person name="Romine M.F."/>
            <person name="Lindemann S.R."/>
        </authorList>
    </citation>
    <scope>NUCLEOTIDE SEQUENCE [LARGE SCALE GENOMIC DNA]</scope>
    <source>
        <strain evidence="3">Ana</strain>
    </source>
</reference>
<dbReference type="PANTHER" id="PTHR45138">
    <property type="entry name" value="REGULATORY COMPONENTS OF SENSORY TRANSDUCTION SYSTEM"/>
    <property type="match status" value="1"/>
</dbReference>
<comment type="caution">
    <text evidence="3">The sequence shown here is derived from an EMBL/GenBank/DDBJ whole genome shotgun (WGS) entry which is preliminary data.</text>
</comment>
<dbReference type="InterPro" id="IPR050469">
    <property type="entry name" value="Diguanylate_Cyclase"/>
</dbReference>
<feature type="transmembrane region" description="Helical" evidence="1">
    <location>
        <begin position="50"/>
        <end position="70"/>
    </location>
</feature>
<dbReference type="PROSITE" id="PS50887">
    <property type="entry name" value="GGDEF"/>
    <property type="match status" value="1"/>
</dbReference>
<dbReference type="AlphaFoldDB" id="A0A0P7ZKZ4"/>
<feature type="transmembrane region" description="Helical" evidence="1">
    <location>
        <begin position="387"/>
        <end position="406"/>
    </location>
</feature>
<evidence type="ECO:0000313" key="3">
    <source>
        <dbReference type="EMBL" id="KPQ35561.1"/>
    </source>
</evidence>
<dbReference type="GO" id="GO:1902201">
    <property type="term" value="P:negative regulation of bacterial-type flagellum-dependent cell motility"/>
    <property type="evidence" value="ECO:0007669"/>
    <property type="project" value="TreeGrafter"/>
</dbReference>
<dbReference type="InterPro" id="IPR043128">
    <property type="entry name" value="Rev_trsase/Diguanyl_cyclase"/>
</dbReference>
<keyword evidence="1" id="KW-1133">Transmembrane helix</keyword>
<organism evidence="3 4">
    <name type="scientific">Phormidesmis priestleyi Ana</name>
    <dbReference type="NCBI Taxonomy" id="1666911"/>
    <lineage>
        <taxon>Bacteria</taxon>
        <taxon>Bacillati</taxon>
        <taxon>Cyanobacteriota</taxon>
        <taxon>Cyanophyceae</taxon>
        <taxon>Leptolyngbyales</taxon>
        <taxon>Leptolyngbyaceae</taxon>
        <taxon>Phormidesmis</taxon>
    </lineage>
</organism>
<evidence type="ECO:0000259" key="2">
    <source>
        <dbReference type="PROSITE" id="PS50887"/>
    </source>
</evidence>
<name>A0A0P7ZKZ4_9CYAN</name>
<dbReference type="Pfam" id="PF05226">
    <property type="entry name" value="CHASE2"/>
    <property type="match status" value="1"/>
</dbReference>
<dbReference type="GO" id="GO:0043709">
    <property type="term" value="P:cell adhesion involved in single-species biofilm formation"/>
    <property type="evidence" value="ECO:0007669"/>
    <property type="project" value="TreeGrafter"/>
</dbReference>
<dbReference type="SMART" id="SM01080">
    <property type="entry name" value="CHASE2"/>
    <property type="match status" value="1"/>
</dbReference>
<protein>
    <submittedName>
        <fullName evidence="3">Putative transmembrane sensor domain</fullName>
    </submittedName>
</protein>
<sequence>MCRALIRLICTHLYLNNCTWELSRYRLLGIKQFIRMFSQLKYRIKKEHQIAAVSVSIAGAIFFAATIGVFEPLELGILDQFFRVQSSAKREVDDRILVVTIGEEDIAQMNQWPISDENIADLVQKIEKYGPASIGLDLFRNLPVAPGTESLIEVFKATPSVIGIERVVSPAVEPHQTLAALNQTASADVVVDDDGKLRRALLSLIAPNGDVKQGLAARLALDYLYQQGIEPEMLDDRGLLLRLEKGLIERFEKNDGGYVQADDGGFQVLMNYRGDHTQFESVPITEVLAGELTDEMVRDRIVLVGSTAISINDLFYTPLTGEQQVAGVYIHAYVIKQLLDTVKGQMFLRTVPDYAEWLWTGFWVVACIGIGRSMFQSKSIRSGVLAWQLLTRLLALGSGICIAGYALFIAGWWLPIALPMTAVGATMALGISYQNQRLQSLAAFDELTQIANRRSFDQYLAEALKEPTQLSLILCDVDYFKPFNDLYGHPAGDRCLQQVANAIRQGVRVADLVARYGGEEFVIVLPNTTSEVAVEVAGRIQQQLQQARILHEGSQVNTWVTISCGLASVGKNDSVSPLRLVQYADQALYEAKQAGRNRVVVSQWQTHDDQKASASEAA</sequence>
<dbReference type="InterPro" id="IPR000160">
    <property type="entry name" value="GGDEF_dom"/>
</dbReference>
<dbReference type="Gene3D" id="3.30.70.270">
    <property type="match status" value="1"/>
</dbReference>
<keyword evidence="1" id="KW-0472">Membrane</keyword>
<keyword evidence="1 3" id="KW-0812">Transmembrane</keyword>
<evidence type="ECO:0000256" key="1">
    <source>
        <dbReference type="SAM" id="Phobius"/>
    </source>
</evidence>
<dbReference type="Proteomes" id="UP000050465">
    <property type="component" value="Unassembled WGS sequence"/>
</dbReference>
<dbReference type="STRING" id="1666911.HLUCCA11_09935"/>
<dbReference type="InterPro" id="IPR007890">
    <property type="entry name" value="CHASE2"/>
</dbReference>
<proteinExistence type="predicted"/>
<dbReference type="InterPro" id="IPR029787">
    <property type="entry name" value="Nucleotide_cyclase"/>
</dbReference>
<dbReference type="NCBIfam" id="TIGR00254">
    <property type="entry name" value="GGDEF"/>
    <property type="match status" value="1"/>
</dbReference>
<dbReference type="EMBL" id="LJZR01000011">
    <property type="protein sequence ID" value="KPQ35561.1"/>
    <property type="molecule type" value="Genomic_DNA"/>
</dbReference>
<feature type="transmembrane region" description="Helical" evidence="1">
    <location>
        <begin position="357"/>
        <end position="375"/>
    </location>
</feature>
<dbReference type="GO" id="GO:0052621">
    <property type="term" value="F:diguanylate cyclase activity"/>
    <property type="evidence" value="ECO:0007669"/>
    <property type="project" value="TreeGrafter"/>
</dbReference>
<dbReference type="CDD" id="cd01949">
    <property type="entry name" value="GGDEF"/>
    <property type="match status" value="1"/>
</dbReference>
<dbReference type="GO" id="GO:0005886">
    <property type="term" value="C:plasma membrane"/>
    <property type="evidence" value="ECO:0007669"/>
    <property type="project" value="TreeGrafter"/>
</dbReference>
<dbReference type="FunFam" id="3.30.70.270:FF:000001">
    <property type="entry name" value="Diguanylate cyclase domain protein"/>
    <property type="match status" value="1"/>
</dbReference>
<feature type="domain" description="GGDEF" evidence="2">
    <location>
        <begin position="468"/>
        <end position="604"/>
    </location>
</feature>
<dbReference type="SMART" id="SM00267">
    <property type="entry name" value="GGDEF"/>
    <property type="match status" value="1"/>
</dbReference>
<evidence type="ECO:0000313" key="4">
    <source>
        <dbReference type="Proteomes" id="UP000050465"/>
    </source>
</evidence>
<dbReference type="PANTHER" id="PTHR45138:SF9">
    <property type="entry name" value="DIGUANYLATE CYCLASE DGCM-RELATED"/>
    <property type="match status" value="1"/>
</dbReference>
<dbReference type="SUPFAM" id="SSF55073">
    <property type="entry name" value="Nucleotide cyclase"/>
    <property type="match status" value="1"/>
</dbReference>